<proteinExistence type="predicted"/>
<keyword evidence="1" id="KW-1133">Transmembrane helix</keyword>
<dbReference type="OrthoDB" id="8820484at2"/>
<accession>A0A317PTX0</accession>
<gene>
    <name evidence="2" type="ORF">DFR52_101804</name>
</gene>
<feature type="transmembrane region" description="Helical" evidence="1">
    <location>
        <begin position="13"/>
        <end position="32"/>
    </location>
</feature>
<dbReference type="EMBL" id="QGTR01000001">
    <property type="protein sequence ID" value="PWW04114.1"/>
    <property type="molecule type" value="Genomic_DNA"/>
</dbReference>
<feature type="transmembrane region" description="Helical" evidence="1">
    <location>
        <begin position="162"/>
        <end position="179"/>
    </location>
</feature>
<dbReference type="AlphaFoldDB" id="A0A317PTX0"/>
<keyword evidence="1" id="KW-0472">Membrane</keyword>
<organism evidence="2 3">
    <name type="scientific">Hoeflea marina</name>
    <dbReference type="NCBI Taxonomy" id="274592"/>
    <lineage>
        <taxon>Bacteria</taxon>
        <taxon>Pseudomonadati</taxon>
        <taxon>Pseudomonadota</taxon>
        <taxon>Alphaproteobacteria</taxon>
        <taxon>Hyphomicrobiales</taxon>
        <taxon>Rhizobiaceae</taxon>
        <taxon>Hoeflea</taxon>
    </lineage>
</organism>
<name>A0A317PTX0_9HYPH</name>
<comment type="caution">
    <text evidence="2">The sequence shown here is derived from an EMBL/GenBank/DDBJ whole genome shotgun (WGS) entry which is preliminary data.</text>
</comment>
<sequence>MDLMRLLKSLEELLYELVSWLIFYPVTMWRAVSNPLQMMRYADVELSDRPEQQYEDTLSPPLFLLITLMIAQALSSALPSIYEHAAIPKALSTGSNLLIVRGVIFSAFPLVMATSLLRRKGVRLTRDTLRPPFYSQCYVAAPFVLLLGLGLDLMLIPQQRGLATGLAAVLAAVLWYGQAETRWFMRDLRIGAVRAAALVAGGMALAAAVTLLLALAIGLALKDSTG</sequence>
<evidence type="ECO:0000313" key="2">
    <source>
        <dbReference type="EMBL" id="PWW04114.1"/>
    </source>
</evidence>
<dbReference type="Proteomes" id="UP000246352">
    <property type="component" value="Unassembled WGS sequence"/>
</dbReference>
<protein>
    <recommendedName>
        <fullName evidence="4">Permease</fullName>
    </recommendedName>
</protein>
<keyword evidence="3" id="KW-1185">Reference proteome</keyword>
<feature type="transmembrane region" description="Helical" evidence="1">
    <location>
        <begin position="94"/>
        <end position="117"/>
    </location>
</feature>
<reference evidence="2 3" key="1">
    <citation type="submission" date="2018-05" db="EMBL/GenBank/DDBJ databases">
        <title>Genomic Encyclopedia of Type Strains, Phase IV (KMG-IV): sequencing the most valuable type-strain genomes for metagenomic binning, comparative biology and taxonomic classification.</title>
        <authorList>
            <person name="Goeker M."/>
        </authorList>
    </citation>
    <scope>NUCLEOTIDE SEQUENCE [LARGE SCALE GENOMIC DNA]</scope>
    <source>
        <strain evidence="2 3">DSM 16791</strain>
    </source>
</reference>
<keyword evidence="1" id="KW-0812">Transmembrane</keyword>
<feature type="transmembrane region" description="Helical" evidence="1">
    <location>
        <begin position="137"/>
        <end position="156"/>
    </location>
</feature>
<feature type="transmembrane region" description="Helical" evidence="1">
    <location>
        <begin position="191"/>
        <end position="221"/>
    </location>
</feature>
<evidence type="ECO:0000256" key="1">
    <source>
        <dbReference type="SAM" id="Phobius"/>
    </source>
</evidence>
<evidence type="ECO:0008006" key="4">
    <source>
        <dbReference type="Google" id="ProtNLM"/>
    </source>
</evidence>
<evidence type="ECO:0000313" key="3">
    <source>
        <dbReference type="Proteomes" id="UP000246352"/>
    </source>
</evidence>